<organism evidence="2 3">
    <name type="scientific">Hydra vulgaris</name>
    <name type="common">Hydra</name>
    <name type="synonym">Hydra attenuata</name>
    <dbReference type="NCBI Taxonomy" id="6087"/>
    <lineage>
        <taxon>Eukaryota</taxon>
        <taxon>Metazoa</taxon>
        <taxon>Cnidaria</taxon>
        <taxon>Hydrozoa</taxon>
        <taxon>Hydroidolina</taxon>
        <taxon>Anthoathecata</taxon>
        <taxon>Aplanulata</taxon>
        <taxon>Hydridae</taxon>
        <taxon>Hydra</taxon>
    </lineage>
</organism>
<dbReference type="Pfam" id="PF09056">
    <property type="entry name" value="Phospholip_A2_3"/>
    <property type="match status" value="1"/>
</dbReference>
<protein>
    <submittedName>
        <fullName evidence="3">Conodipine-P2</fullName>
    </submittedName>
</protein>
<dbReference type="RefSeq" id="XP_065676799.1">
    <property type="nucleotide sequence ID" value="XM_065820727.1"/>
</dbReference>
<dbReference type="Gene3D" id="1.20.90.10">
    <property type="entry name" value="Phospholipase A2 domain"/>
    <property type="match status" value="1"/>
</dbReference>
<keyword evidence="1" id="KW-0732">Signal</keyword>
<name>A0ABM4DQD2_HYDVU</name>
<feature type="signal peptide" evidence="1">
    <location>
        <begin position="1"/>
        <end position="20"/>
    </location>
</feature>
<proteinExistence type="predicted"/>
<evidence type="ECO:0000313" key="2">
    <source>
        <dbReference type="Proteomes" id="UP001652625"/>
    </source>
</evidence>
<dbReference type="PANTHER" id="PTHR37687:SF1">
    <property type="entry name" value="AGAP006772-PA"/>
    <property type="match status" value="1"/>
</dbReference>
<sequence length="155" mass="17734">MIATRRFLIIFVLKFNFVYARPLSCAADKFADGCSVPPIIPAPFKNEFTSACNRHDICYACGTHYNWSRSDCDTSFYNNMKEVCSQMKEKRSFWGSVVDLLNNIGSKANQCRTAAKVYFEAVRLFAESHFDKRDHDYCLAKCAENHGNPFNNKSI</sequence>
<evidence type="ECO:0000313" key="3">
    <source>
        <dbReference type="RefSeq" id="XP_065676799.1"/>
    </source>
</evidence>
<accession>A0ABM4DQD2</accession>
<dbReference type="InterPro" id="IPR038875">
    <property type="entry name" value="PLA2_conodipine-like"/>
</dbReference>
<dbReference type="SUPFAM" id="SSF48619">
    <property type="entry name" value="Phospholipase A2, PLA2"/>
    <property type="match status" value="1"/>
</dbReference>
<dbReference type="Proteomes" id="UP001652625">
    <property type="component" value="Chromosome 15"/>
</dbReference>
<dbReference type="InterPro" id="IPR036444">
    <property type="entry name" value="PLipase_A2_dom_sf"/>
</dbReference>
<keyword evidence="2" id="KW-1185">Reference proteome</keyword>
<dbReference type="InterPro" id="IPR015141">
    <property type="entry name" value="PLipase_A2_prok/fun"/>
</dbReference>
<dbReference type="GeneID" id="124812170"/>
<dbReference type="PANTHER" id="PTHR37687">
    <property type="entry name" value="AGAP006772-PA"/>
    <property type="match status" value="1"/>
</dbReference>
<evidence type="ECO:0000256" key="1">
    <source>
        <dbReference type="SAM" id="SignalP"/>
    </source>
</evidence>
<reference evidence="3" key="1">
    <citation type="submission" date="2025-08" db="UniProtKB">
        <authorList>
            <consortium name="RefSeq"/>
        </authorList>
    </citation>
    <scope>IDENTIFICATION</scope>
</reference>
<gene>
    <name evidence="3" type="primary">LOC124812170</name>
</gene>
<feature type="chain" id="PRO_5045155314" evidence="1">
    <location>
        <begin position="21"/>
        <end position="155"/>
    </location>
</feature>